<keyword evidence="3" id="KW-1185">Reference proteome</keyword>
<feature type="signal peptide" evidence="1">
    <location>
        <begin position="1"/>
        <end position="17"/>
    </location>
</feature>
<proteinExistence type="predicted"/>
<evidence type="ECO:0000313" key="2">
    <source>
        <dbReference type="EMBL" id="KAF0329784.1"/>
    </source>
</evidence>
<gene>
    <name evidence="2" type="ORF">GQ607_002957</name>
</gene>
<keyword evidence="1" id="KW-0732">Signal</keyword>
<protein>
    <submittedName>
        <fullName evidence="2">Uncharacterized protein</fullName>
    </submittedName>
</protein>
<name>A0A8H3ZRG8_9PEZI</name>
<dbReference type="Proteomes" id="UP000434172">
    <property type="component" value="Unassembled WGS sequence"/>
</dbReference>
<comment type="caution">
    <text evidence="2">The sequence shown here is derived from an EMBL/GenBank/DDBJ whole genome shotgun (WGS) entry which is preliminary data.</text>
</comment>
<dbReference type="EMBL" id="WOWK01000010">
    <property type="protein sequence ID" value="KAF0329784.1"/>
    <property type="molecule type" value="Genomic_DNA"/>
</dbReference>
<dbReference type="OrthoDB" id="10455473at2759"/>
<reference evidence="2 3" key="1">
    <citation type="submission" date="2019-12" db="EMBL/GenBank/DDBJ databases">
        <title>A genome sequence resource for the geographically widespread anthracnose pathogen Colletotrichum asianum.</title>
        <authorList>
            <person name="Meng Y."/>
        </authorList>
    </citation>
    <scope>NUCLEOTIDE SEQUENCE [LARGE SCALE GENOMIC DNA]</scope>
    <source>
        <strain evidence="2 3">ICMP 18580</strain>
    </source>
</reference>
<feature type="chain" id="PRO_5034949427" evidence="1">
    <location>
        <begin position="18"/>
        <end position="90"/>
    </location>
</feature>
<accession>A0A8H3ZRG8</accession>
<evidence type="ECO:0000313" key="3">
    <source>
        <dbReference type="Proteomes" id="UP000434172"/>
    </source>
</evidence>
<organism evidence="2 3">
    <name type="scientific">Colletotrichum asianum</name>
    <dbReference type="NCBI Taxonomy" id="702518"/>
    <lineage>
        <taxon>Eukaryota</taxon>
        <taxon>Fungi</taxon>
        <taxon>Dikarya</taxon>
        <taxon>Ascomycota</taxon>
        <taxon>Pezizomycotina</taxon>
        <taxon>Sordariomycetes</taxon>
        <taxon>Hypocreomycetidae</taxon>
        <taxon>Glomerellales</taxon>
        <taxon>Glomerellaceae</taxon>
        <taxon>Colletotrichum</taxon>
        <taxon>Colletotrichum gloeosporioides species complex</taxon>
    </lineage>
</organism>
<evidence type="ECO:0000256" key="1">
    <source>
        <dbReference type="SAM" id="SignalP"/>
    </source>
</evidence>
<dbReference type="AlphaFoldDB" id="A0A8H3ZRG8"/>
<sequence>MRPTTLLACFALGGVFAQPQGRDKQRDQQRKIAAGLPKPMFVSVALPPAVYLTPPPGVQKTEVIRVCKSQFGTDDLEKCAEAMRQAGPRA</sequence>